<dbReference type="Proteomes" id="UP000662783">
    <property type="component" value="Chromosome"/>
</dbReference>
<keyword evidence="6" id="KW-1185">Reference proteome</keyword>
<reference evidence="5" key="1">
    <citation type="submission" date="2021-02" db="EMBL/GenBank/DDBJ databases">
        <title>Fulvivirga sp. S481 isolated from sea water.</title>
        <authorList>
            <person name="Bae S.S."/>
            <person name="Baek K."/>
        </authorList>
    </citation>
    <scope>NUCLEOTIDE SEQUENCE</scope>
    <source>
        <strain evidence="5">S481</strain>
    </source>
</reference>
<dbReference type="PROSITE" id="PS50072">
    <property type="entry name" value="CSA_PPIASE_2"/>
    <property type="match status" value="1"/>
</dbReference>
<dbReference type="Gene3D" id="1.25.10.10">
    <property type="entry name" value="Leucine-rich Repeat Variant"/>
    <property type="match status" value="2"/>
</dbReference>
<evidence type="ECO:0000259" key="4">
    <source>
        <dbReference type="PROSITE" id="PS50072"/>
    </source>
</evidence>
<sequence length="645" mass="71447">MQKIWQSVPLLVIILFVASCQSQVEQVKKMPPNKFSDDGLIEIYELIDQRKGDSLLNYLRHANDLYRYEAALGFGSIQDPAAIQPLSYALQDSSAKVRKAAAYSLGQIGDSSAIEPIVISLETEDSVYVRKELLESLGKVITQDSLSLLQYWPLKTQEDKEGLAWGLYRAGIRNVHDGISIDIALSLLDSSNSYLTRLGAAHFLYRSSNLDITGRTAFITRSALTDASPNVRMACALALRNAIEASSLNALKSLMSDPDYRVRVNALRAMTSFNIEETKESYLNALQDQNLNVRITAAMNLSTQSTNEMYDELNAAFNTAKNWRVKGALIGAILQSAEEKQVALEKIKSEYTATENPYYKAALLSSMGNSVMGNEFVITQLFTEKHPAITTSAISTLAQMRMSEAFPLELEASFAEVFKEAILSKDVAQISIASSVISQPNLKYNEIYDTPDFLYEAKANLTLPKDTEAMSSLNAAIAYLEGKDPISPDREYNNPINWELVKSIDKKTKAEITTEKGKIILELYIEDAPGSVSNFVKLAKSGYYNGKNFHRVVPNFVIQGGCNRGDGFGSEDYSIRSELANLRYEEGTVGMASSGKDTESTQWFITHSPTPHLDGSYTVFARVIEGMEVIHTIEIGDKITQVEIK</sequence>
<dbReference type="InterPro" id="IPR011989">
    <property type="entry name" value="ARM-like"/>
</dbReference>
<evidence type="ECO:0000256" key="3">
    <source>
        <dbReference type="ARBA" id="ARBA00023235"/>
    </source>
</evidence>
<feature type="domain" description="PPIase cyclophilin-type" evidence="4">
    <location>
        <begin position="517"/>
        <end position="634"/>
    </location>
</feature>
<dbReference type="InterPro" id="IPR002130">
    <property type="entry name" value="Cyclophilin-type_PPIase_dom"/>
</dbReference>
<evidence type="ECO:0000313" key="5">
    <source>
        <dbReference type="EMBL" id="QSE98104.1"/>
    </source>
</evidence>
<dbReference type="KEGG" id="fuv:JR347_03205"/>
<dbReference type="InterPro" id="IPR004155">
    <property type="entry name" value="PBS_lyase_HEAT"/>
</dbReference>
<dbReference type="Pfam" id="PF13646">
    <property type="entry name" value="HEAT_2"/>
    <property type="match status" value="2"/>
</dbReference>
<keyword evidence="3 5" id="KW-0413">Isomerase</keyword>
<organism evidence="5 6">
    <name type="scientific">Fulvivirga lutea</name>
    <dbReference type="NCBI Taxonomy" id="2810512"/>
    <lineage>
        <taxon>Bacteria</taxon>
        <taxon>Pseudomonadati</taxon>
        <taxon>Bacteroidota</taxon>
        <taxon>Cytophagia</taxon>
        <taxon>Cytophagales</taxon>
        <taxon>Fulvivirgaceae</taxon>
        <taxon>Fulvivirga</taxon>
    </lineage>
</organism>
<dbReference type="InterPro" id="IPR016024">
    <property type="entry name" value="ARM-type_fold"/>
</dbReference>
<dbReference type="SUPFAM" id="SSF48371">
    <property type="entry name" value="ARM repeat"/>
    <property type="match status" value="1"/>
</dbReference>
<dbReference type="RefSeq" id="WP_205722612.1">
    <property type="nucleotide sequence ID" value="NZ_CP070608.1"/>
</dbReference>
<proteinExistence type="predicted"/>
<dbReference type="InterPro" id="IPR044666">
    <property type="entry name" value="Cyclophilin_A-like"/>
</dbReference>
<evidence type="ECO:0000256" key="1">
    <source>
        <dbReference type="ARBA" id="ARBA00013194"/>
    </source>
</evidence>
<dbReference type="EMBL" id="CP070608">
    <property type="protein sequence ID" value="QSE98104.1"/>
    <property type="molecule type" value="Genomic_DNA"/>
</dbReference>
<dbReference type="SUPFAM" id="SSF50891">
    <property type="entry name" value="Cyclophilin-like"/>
    <property type="match status" value="1"/>
</dbReference>
<dbReference type="EC" id="5.2.1.8" evidence="1"/>
<dbReference type="PANTHER" id="PTHR45625:SF4">
    <property type="entry name" value="PEPTIDYLPROLYL ISOMERASE DOMAIN AND WD REPEAT-CONTAINING PROTEIN 1"/>
    <property type="match status" value="1"/>
</dbReference>
<keyword evidence="2" id="KW-0697">Rotamase</keyword>
<dbReference type="PANTHER" id="PTHR45625">
    <property type="entry name" value="PEPTIDYL-PROLYL CIS-TRANS ISOMERASE-RELATED"/>
    <property type="match status" value="1"/>
</dbReference>
<dbReference type="Pfam" id="PF00160">
    <property type="entry name" value="Pro_isomerase"/>
    <property type="match status" value="1"/>
</dbReference>
<dbReference type="SMART" id="SM00567">
    <property type="entry name" value="EZ_HEAT"/>
    <property type="match status" value="3"/>
</dbReference>
<dbReference type="PROSITE" id="PS51257">
    <property type="entry name" value="PROKAR_LIPOPROTEIN"/>
    <property type="match status" value="1"/>
</dbReference>
<dbReference type="AlphaFoldDB" id="A0A974WHQ2"/>
<dbReference type="Gene3D" id="2.40.100.10">
    <property type="entry name" value="Cyclophilin-like"/>
    <property type="match status" value="1"/>
</dbReference>
<dbReference type="CDD" id="cd00317">
    <property type="entry name" value="cyclophilin"/>
    <property type="match status" value="1"/>
</dbReference>
<protein>
    <recommendedName>
        <fullName evidence="1">peptidylprolyl isomerase</fullName>
        <ecNumber evidence="1">5.2.1.8</ecNumber>
    </recommendedName>
</protein>
<evidence type="ECO:0000313" key="6">
    <source>
        <dbReference type="Proteomes" id="UP000662783"/>
    </source>
</evidence>
<evidence type="ECO:0000256" key="2">
    <source>
        <dbReference type="ARBA" id="ARBA00023110"/>
    </source>
</evidence>
<dbReference type="GO" id="GO:0003755">
    <property type="term" value="F:peptidyl-prolyl cis-trans isomerase activity"/>
    <property type="evidence" value="ECO:0007669"/>
    <property type="project" value="UniProtKB-KW"/>
</dbReference>
<dbReference type="PRINTS" id="PR00153">
    <property type="entry name" value="CSAPPISMRASE"/>
</dbReference>
<gene>
    <name evidence="5" type="ORF">JR347_03205</name>
</gene>
<name>A0A974WHQ2_9BACT</name>
<dbReference type="InterPro" id="IPR029000">
    <property type="entry name" value="Cyclophilin-like_dom_sf"/>
</dbReference>
<accession>A0A974WHQ2</accession>